<sequence length="290" mass="32010">MSTTYTSHHYLIRALSNLHPGSGTNTFGNIDKVVQRDYASGLPTIHASSLKGALRELANYHHPPSVTKREGKPDKVTENAFIRHVFGSDNRRGQAANLQQGSHLFHDAQLLALPLRSSHQLFYLATTPVLLNAFLVANEGCLSEQAQTQLAALAATSTKKGEPVCLGGTEDIIYLEELRGRRKTPTPPVDALQALLGERIALLDVDDFANYCQQMPTLARNVLNNGISENLWYEEIVPRETRFYTRITNTRPDAEQRALATLLNDKAEVQIGANATVGYGFTEWSSLKKA</sequence>
<dbReference type="EMBL" id="FOFB01000012">
    <property type="protein sequence ID" value="SEQ59910.1"/>
    <property type="molecule type" value="Genomic_DNA"/>
</dbReference>
<dbReference type="PANTHER" id="PTHR36700">
    <property type="entry name" value="CRISPR SYSTEM CMR SUBUNIT CMR4"/>
    <property type="match status" value="1"/>
</dbReference>
<feature type="domain" description="CRISPR type III-associated protein" evidence="2">
    <location>
        <begin position="12"/>
        <end position="281"/>
    </location>
</feature>
<dbReference type="InterPro" id="IPR005537">
    <property type="entry name" value="RAMP_III_fam"/>
</dbReference>
<name>A0A1H9HC31_9BACT</name>
<dbReference type="InParanoid" id="A0A1H9HC31"/>
<keyword evidence="1" id="KW-0051">Antiviral defense</keyword>
<dbReference type="OrthoDB" id="9789361at2"/>
<dbReference type="PANTHER" id="PTHR36700:SF1">
    <property type="entry name" value="CRISPR SYSTEM CMR SUBUNIT CMR4"/>
    <property type="match status" value="1"/>
</dbReference>
<gene>
    <name evidence="3" type="ORF">SAMN05444359_112100</name>
</gene>
<reference evidence="4" key="1">
    <citation type="submission" date="2016-10" db="EMBL/GenBank/DDBJ databases">
        <authorList>
            <person name="Varghese N."/>
            <person name="Submissions S."/>
        </authorList>
    </citation>
    <scope>NUCLEOTIDE SEQUENCE [LARGE SCALE GENOMIC DNA]</scope>
    <source>
        <strain evidence="4">DSM 24740</strain>
    </source>
</reference>
<evidence type="ECO:0000259" key="2">
    <source>
        <dbReference type="Pfam" id="PF03787"/>
    </source>
</evidence>
<accession>A0A1H9HC31</accession>
<evidence type="ECO:0000313" key="4">
    <source>
        <dbReference type="Proteomes" id="UP000199021"/>
    </source>
</evidence>
<dbReference type="NCBIfam" id="TIGR02580">
    <property type="entry name" value="cas_RAMP_Cmr4"/>
    <property type="match status" value="1"/>
</dbReference>
<dbReference type="Proteomes" id="UP000199021">
    <property type="component" value="Unassembled WGS sequence"/>
</dbReference>
<evidence type="ECO:0000256" key="1">
    <source>
        <dbReference type="ARBA" id="ARBA00023118"/>
    </source>
</evidence>
<evidence type="ECO:0000313" key="3">
    <source>
        <dbReference type="EMBL" id="SEQ59910.1"/>
    </source>
</evidence>
<dbReference type="GO" id="GO:0051607">
    <property type="term" value="P:defense response to virus"/>
    <property type="evidence" value="ECO:0007669"/>
    <property type="project" value="UniProtKB-KW"/>
</dbReference>
<protein>
    <submittedName>
        <fullName evidence="3">CRISPR-associated protein, Cmr4 family</fullName>
    </submittedName>
</protein>
<keyword evidence="4" id="KW-1185">Reference proteome</keyword>
<dbReference type="AlphaFoldDB" id="A0A1H9HC31"/>
<dbReference type="InterPro" id="IPR013410">
    <property type="entry name" value="CRISPR-assoc_RAMP_Cmr4"/>
</dbReference>
<dbReference type="Pfam" id="PF03787">
    <property type="entry name" value="RAMPs"/>
    <property type="match status" value="1"/>
</dbReference>
<proteinExistence type="predicted"/>
<dbReference type="RefSeq" id="WP_090168854.1">
    <property type="nucleotide sequence ID" value="NZ_FOFB01000012.1"/>
</dbReference>
<dbReference type="STRING" id="478744.SAMN05444359_112100"/>
<organism evidence="3 4">
    <name type="scientific">Neolewinella agarilytica</name>
    <dbReference type="NCBI Taxonomy" id="478744"/>
    <lineage>
        <taxon>Bacteria</taxon>
        <taxon>Pseudomonadati</taxon>
        <taxon>Bacteroidota</taxon>
        <taxon>Saprospiria</taxon>
        <taxon>Saprospirales</taxon>
        <taxon>Lewinellaceae</taxon>
        <taxon>Neolewinella</taxon>
    </lineage>
</organism>